<dbReference type="PANTHER" id="PTHR46609">
    <property type="entry name" value="EXONUCLEASE, PHAGE-TYPE/RECB, C-TERMINAL DOMAIN-CONTAINING PROTEIN"/>
    <property type="match status" value="1"/>
</dbReference>
<dbReference type="InterPro" id="IPR051703">
    <property type="entry name" value="NF-kappa-B_Signaling_Reg"/>
</dbReference>
<evidence type="ECO:0000259" key="2">
    <source>
        <dbReference type="Pfam" id="PF09588"/>
    </source>
</evidence>
<dbReference type="RefSeq" id="WP_168908476.1">
    <property type="nucleotide sequence ID" value="NZ_CP051428.1"/>
</dbReference>
<dbReference type="EMBL" id="CP051428">
    <property type="protein sequence ID" value="QJC52927.1"/>
    <property type="molecule type" value="Genomic_DNA"/>
</dbReference>
<gene>
    <name evidence="3" type="ORF">HGI30_16030</name>
</gene>
<protein>
    <recommendedName>
        <fullName evidence="2">YqaJ viral recombinase domain-containing protein</fullName>
    </recommendedName>
</protein>
<keyword evidence="4" id="KW-1185">Reference proteome</keyword>
<dbReference type="KEGG" id="palr:HGI30_16030"/>
<dbReference type="Proteomes" id="UP000502136">
    <property type="component" value="Chromosome"/>
</dbReference>
<accession>A0A6H2GZV3</accession>
<keyword evidence="1" id="KW-0175">Coiled coil</keyword>
<dbReference type="InterPro" id="IPR017482">
    <property type="entry name" value="Lambda-type_endonuclease"/>
</dbReference>
<feature type="domain" description="YqaJ viral recombinase" evidence="2">
    <location>
        <begin position="16"/>
        <end position="151"/>
    </location>
</feature>
<evidence type="ECO:0000256" key="1">
    <source>
        <dbReference type="SAM" id="Coils"/>
    </source>
</evidence>
<evidence type="ECO:0000313" key="3">
    <source>
        <dbReference type="EMBL" id="QJC52927.1"/>
    </source>
</evidence>
<evidence type="ECO:0000313" key="4">
    <source>
        <dbReference type="Proteomes" id="UP000502136"/>
    </source>
</evidence>
<dbReference type="SUPFAM" id="SSF52980">
    <property type="entry name" value="Restriction endonuclease-like"/>
    <property type="match status" value="1"/>
</dbReference>
<reference evidence="3 4" key="1">
    <citation type="submission" date="2020-04" db="EMBL/GenBank/DDBJ databases">
        <title>Novel Paenibacillus strain UniB2 isolated from commercial digestive syrup.</title>
        <authorList>
            <person name="Thorat V."/>
            <person name="Kirdat K."/>
            <person name="Tiwarekar B."/>
            <person name="Yadav A."/>
        </authorList>
    </citation>
    <scope>NUCLEOTIDE SEQUENCE [LARGE SCALE GENOMIC DNA]</scope>
    <source>
        <strain evidence="3 4">UniB2</strain>
    </source>
</reference>
<proteinExistence type="predicted"/>
<dbReference type="InterPro" id="IPR011604">
    <property type="entry name" value="PDDEXK-like_dom_sf"/>
</dbReference>
<feature type="coiled-coil region" evidence="1">
    <location>
        <begin position="237"/>
        <end position="275"/>
    </location>
</feature>
<dbReference type="InterPro" id="IPR011335">
    <property type="entry name" value="Restrct_endonuc-II-like"/>
</dbReference>
<dbReference type="NCBIfam" id="TIGR03033">
    <property type="entry name" value="phage_rel_nuc"/>
    <property type="match status" value="1"/>
</dbReference>
<dbReference type="Pfam" id="PF09588">
    <property type="entry name" value="YqaJ"/>
    <property type="match status" value="1"/>
</dbReference>
<dbReference type="AlphaFoldDB" id="A0A6H2GZV3"/>
<dbReference type="PANTHER" id="PTHR46609:SF6">
    <property type="entry name" value="EXONUCLEASE, PHAGE-TYPE_RECB, C-TERMINAL DOMAIN-CONTAINING PROTEIN-RELATED"/>
    <property type="match status" value="1"/>
</dbReference>
<sequence>MAMTVAAVTKGMERAEWLKLRQRGIGGSDAAAVAGMNPWKSPVGVYLEKTGQIVPPEAGEAAYWGNQLEDVVAREFATRSGFKIQRSNKLYRHKEHPFMLGNVDRLITDGSKRRGILEVKTTNAWAGADWDDGKIPDHYAIQLQHYMAVLGLDYGFFAVLIGGNRFEERYVERDETLIKTLIGIEREFWTENVLKGVPPIVDGSGASTDLLNYLYPTSRPEHVVQLGVKDEPLIGELRAAKAAAEAAEERFEAVKNALKAEMKDAEAALLNGEKVASWKSSSRTALDTKAVKAELPEIYEKYARTSSSRRFLVH</sequence>
<dbReference type="Gene3D" id="3.90.320.10">
    <property type="match status" value="1"/>
</dbReference>
<organism evidence="3 4">
    <name type="scientific">Paenibacillus albicereus</name>
    <dbReference type="NCBI Taxonomy" id="2726185"/>
    <lineage>
        <taxon>Bacteria</taxon>
        <taxon>Bacillati</taxon>
        <taxon>Bacillota</taxon>
        <taxon>Bacilli</taxon>
        <taxon>Bacillales</taxon>
        <taxon>Paenibacillaceae</taxon>
        <taxon>Paenibacillus</taxon>
    </lineage>
</organism>
<name>A0A6H2GZV3_9BACL</name>
<dbReference type="InterPro" id="IPR019080">
    <property type="entry name" value="YqaJ_viral_recombinase"/>
</dbReference>